<organism evidence="6 7">
    <name type="scientific">Corynebacterium aquilae DSM 44791</name>
    <dbReference type="NCBI Taxonomy" id="1431546"/>
    <lineage>
        <taxon>Bacteria</taxon>
        <taxon>Bacillati</taxon>
        <taxon>Actinomycetota</taxon>
        <taxon>Actinomycetes</taxon>
        <taxon>Mycobacteriales</taxon>
        <taxon>Corynebacteriaceae</taxon>
        <taxon>Corynebacterium</taxon>
    </lineage>
</organism>
<dbReference type="PANTHER" id="PTHR10625">
    <property type="entry name" value="HISTONE DEACETYLASE HDAC1-RELATED"/>
    <property type="match status" value="1"/>
</dbReference>
<dbReference type="CDD" id="cd09994">
    <property type="entry name" value="HDAC_AcuC_like"/>
    <property type="match status" value="1"/>
</dbReference>
<dbReference type="GO" id="GO:0040029">
    <property type="term" value="P:epigenetic regulation of gene expression"/>
    <property type="evidence" value="ECO:0007669"/>
    <property type="project" value="TreeGrafter"/>
</dbReference>
<proteinExistence type="inferred from homology"/>
<evidence type="ECO:0000256" key="2">
    <source>
        <dbReference type="ARBA" id="ARBA00005947"/>
    </source>
</evidence>
<feature type="domain" description="Histone deacetylase" evidence="5">
    <location>
        <begin position="25"/>
        <end position="314"/>
    </location>
</feature>
<dbReference type="GO" id="GO:0004407">
    <property type="term" value="F:histone deacetylase activity"/>
    <property type="evidence" value="ECO:0007669"/>
    <property type="project" value="TreeGrafter"/>
</dbReference>
<accession>A0A1L7CHT2</accession>
<dbReference type="SUPFAM" id="SSF52768">
    <property type="entry name" value="Arginase/deacetylase"/>
    <property type="match status" value="1"/>
</dbReference>
<protein>
    <recommendedName>
        <fullName evidence="3">Acetoin utilization protein AcuC</fullName>
    </recommendedName>
</protein>
<evidence type="ECO:0000256" key="4">
    <source>
        <dbReference type="ARBA" id="ARBA00022627"/>
    </source>
</evidence>
<comment type="pathway">
    <text evidence="1">Ketone degradation; acetoin degradation.</text>
</comment>
<dbReference type="InterPro" id="IPR023696">
    <property type="entry name" value="Ureohydrolase_dom_sf"/>
</dbReference>
<dbReference type="STRING" id="1431546.CAQU_10525"/>
<dbReference type="Pfam" id="PF00850">
    <property type="entry name" value="Hist_deacetyl"/>
    <property type="match status" value="1"/>
</dbReference>
<dbReference type="UniPathway" id="UPA00040"/>
<dbReference type="GO" id="GO:0045150">
    <property type="term" value="P:acetoin catabolic process"/>
    <property type="evidence" value="ECO:0007669"/>
    <property type="project" value="UniProtKB-UniPathway"/>
</dbReference>
<sequence>MTSPHPRSLLVYDEKLTNYSYGDTHPMGPDRVRLSVELGDYFGLLDYFDLETAPEADPQLIASVHEEEYLQALASGQAHPDKGIGTQDQPVVPHLPEIAAHVVSGTVTAAQAVWNGRYNRAINLAGGLHHAGAGAQSGFCMLNDAAVAIQWLLDHGATRIAYLDLDAHHGDGVEQIFWNDPRVLTISIHESGLYLFPGTGFGGDIGGPDALGTAINVALEPETQDLDWLYSVHGIVPPILQKFRPQILITQHGADGHLNDPLTHLQLSVDAMAKSYRSVSRWVDRFCGGKWVALGGGGYNRDSVARTWVQVMAAVAGVKLDPLATMPTHWAERTMTNNPSATLGDIGALNVLKEYHPERVLSDTPTAPVLTTSKAVFPYWGLEPYRG</sequence>
<dbReference type="PANTHER" id="PTHR10625:SF10">
    <property type="entry name" value="HISTONE DEACETYLASE HDAC1"/>
    <property type="match status" value="1"/>
</dbReference>
<dbReference type="InterPro" id="IPR000286">
    <property type="entry name" value="HDACs"/>
</dbReference>
<dbReference type="InterPro" id="IPR037138">
    <property type="entry name" value="His_deacetylse_dom_sf"/>
</dbReference>
<dbReference type="EMBL" id="CP009245">
    <property type="protein sequence ID" value="APT85412.1"/>
    <property type="molecule type" value="Genomic_DNA"/>
</dbReference>
<evidence type="ECO:0000313" key="7">
    <source>
        <dbReference type="Proteomes" id="UP000185478"/>
    </source>
</evidence>
<dbReference type="Proteomes" id="UP000185478">
    <property type="component" value="Chromosome"/>
</dbReference>
<comment type="similarity">
    <text evidence="2">Belongs to the histone deacetylase family.</text>
</comment>
<dbReference type="InterPro" id="IPR023801">
    <property type="entry name" value="His_deacetylse_dom"/>
</dbReference>
<dbReference type="InterPro" id="IPR003085">
    <property type="entry name" value="AcuC"/>
</dbReference>
<dbReference type="OrthoDB" id="9808367at2"/>
<dbReference type="AlphaFoldDB" id="A0A1L7CHT2"/>
<gene>
    <name evidence="6" type="ORF">CAQU_10525</name>
</gene>
<evidence type="ECO:0000256" key="3">
    <source>
        <dbReference type="ARBA" id="ARBA00020218"/>
    </source>
</evidence>
<keyword evidence="4" id="KW-0006">Acetoin catabolism</keyword>
<dbReference type="PRINTS" id="PR01270">
    <property type="entry name" value="HDASUPER"/>
</dbReference>
<evidence type="ECO:0000256" key="1">
    <source>
        <dbReference type="ARBA" id="ARBA00005101"/>
    </source>
</evidence>
<dbReference type="RefSeq" id="WP_075727442.1">
    <property type="nucleotide sequence ID" value="NZ_CP009245.1"/>
</dbReference>
<dbReference type="Gene3D" id="3.40.800.20">
    <property type="entry name" value="Histone deacetylase domain"/>
    <property type="match status" value="1"/>
</dbReference>
<name>A0A1L7CHT2_9CORY</name>
<evidence type="ECO:0000313" key="6">
    <source>
        <dbReference type="EMBL" id="APT85412.1"/>
    </source>
</evidence>
<dbReference type="KEGG" id="caqu:CAQU_10525"/>
<reference evidence="6 7" key="1">
    <citation type="submission" date="2014-08" db="EMBL/GenBank/DDBJ databases">
        <title>Complete genome sequence of Corynebacterium aquilae S-613T(T) (=DSM 44791(T)), isolated from the choana of a healthy golden eagle.</title>
        <authorList>
            <person name="Ruckert C."/>
            <person name="Albersmeier A."/>
            <person name="Winkler A."/>
            <person name="Kalinowski J."/>
        </authorList>
    </citation>
    <scope>NUCLEOTIDE SEQUENCE [LARGE SCALE GENOMIC DNA]</scope>
    <source>
        <strain evidence="6 7">S-613</strain>
    </source>
</reference>
<keyword evidence="7" id="KW-1185">Reference proteome</keyword>
<evidence type="ECO:0000259" key="5">
    <source>
        <dbReference type="Pfam" id="PF00850"/>
    </source>
</evidence>